<evidence type="ECO:0000313" key="1">
    <source>
        <dbReference type="EMBL" id="QJA82602.1"/>
    </source>
</evidence>
<sequence>MPNPTEVHHMQQPAPTPALLGLIGTAQQISLASEISALRTEIAELRAALVPVPSLILTGQQALDEFKRMTERSN</sequence>
<accession>A0A6M3KL70</accession>
<dbReference type="AlphaFoldDB" id="A0A6M3KL70"/>
<gene>
    <name evidence="1" type="ORF">MM415A00396_0038</name>
</gene>
<protein>
    <submittedName>
        <fullName evidence="1">Uncharacterized protein</fullName>
    </submittedName>
</protein>
<organism evidence="1">
    <name type="scientific">viral metagenome</name>
    <dbReference type="NCBI Taxonomy" id="1070528"/>
    <lineage>
        <taxon>unclassified sequences</taxon>
        <taxon>metagenomes</taxon>
        <taxon>organismal metagenomes</taxon>
    </lineage>
</organism>
<dbReference type="EMBL" id="MT142491">
    <property type="protein sequence ID" value="QJA82602.1"/>
    <property type="molecule type" value="Genomic_DNA"/>
</dbReference>
<reference evidence="1" key="1">
    <citation type="submission" date="2020-03" db="EMBL/GenBank/DDBJ databases">
        <title>The deep terrestrial virosphere.</title>
        <authorList>
            <person name="Holmfeldt K."/>
            <person name="Nilsson E."/>
            <person name="Simone D."/>
            <person name="Lopez-Fernandez M."/>
            <person name="Wu X."/>
            <person name="de Brujin I."/>
            <person name="Lundin D."/>
            <person name="Andersson A."/>
            <person name="Bertilsson S."/>
            <person name="Dopson M."/>
        </authorList>
    </citation>
    <scope>NUCLEOTIDE SEQUENCE</scope>
    <source>
        <strain evidence="1">MM415A00396</strain>
    </source>
</reference>
<proteinExistence type="predicted"/>
<name>A0A6M3KL70_9ZZZZ</name>